<dbReference type="Gene3D" id="3.40.50.2300">
    <property type="match status" value="2"/>
</dbReference>
<feature type="modified residue" description="4-aspartylphosphate" evidence="3">
    <location>
        <position position="175"/>
    </location>
</feature>
<reference evidence="6 7" key="1">
    <citation type="submission" date="2023-01" db="EMBL/GenBank/DDBJ databases">
        <title>Vibrio sp. KJ40-1 sp.nov, isolated from marine algae.</title>
        <authorList>
            <person name="Butt M."/>
            <person name="Kim J.M.J."/>
            <person name="Jeon C.O.C."/>
        </authorList>
    </citation>
    <scope>NUCLEOTIDE SEQUENCE [LARGE SCALE GENOMIC DNA]</scope>
    <source>
        <strain evidence="6 7">KJ40-1</strain>
    </source>
</reference>
<evidence type="ECO:0000256" key="3">
    <source>
        <dbReference type="PROSITE-ProRule" id="PRU00169"/>
    </source>
</evidence>
<keyword evidence="6" id="KW-0548">Nucleotidyltransferase</keyword>
<dbReference type="InterPro" id="IPR001789">
    <property type="entry name" value="Sig_transdc_resp-reg_receiver"/>
</dbReference>
<evidence type="ECO:0000256" key="1">
    <source>
        <dbReference type="ARBA" id="ARBA00012528"/>
    </source>
</evidence>
<dbReference type="Pfam" id="PF00072">
    <property type="entry name" value="Response_reg"/>
    <property type="match status" value="2"/>
</dbReference>
<dbReference type="SMART" id="SM00448">
    <property type="entry name" value="REC"/>
    <property type="match status" value="2"/>
</dbReference>
<dbReference type="Pfam" id="PF00990">
    <property type="entry name" value="GGDEF"/>
    <property type="match status" value="1"/>
</dbReference>
<name>A0ABT4YNR6_9VIBR</name>
<comment type="catalytic activity">
    <reaction evidence="2">
        <text>2 GTP = 3',3'-c-di-GMP + 2 diphosphate</text>
        <dbReference type="Rhea" id="RHEA:24898"/>
        <dbReference type="ChEBI" id="CHEBI:33019"/>
        <dbReference type="ChEBI" id="CHEBI:37565"/>
        <dbReference type="ChEBI" id="CHEBI:58805"/>
        <dbReference type="EC" id="2.7.7.65"/>
    </reaction>
</comment>
<dbReference type="EC" id="2.7.7.65" evidence="1"/>
<dbReference type="SUPFAM" id="SSF52172">
    <property type="entry name" value="CheY-like"/>
    <property type="match status" value="2"/>
</dbReference>
<dbReference type="NCBIfam" id="TIGR00254">
    <property type="entry name" value="GGDEF"/>
    <property type="match status" value="1"/>
</dbReference>
<feature type="domain" description="Response regulatory" evidence="4">
    <location>
        <begin position="4"/>
        <end position="117"/>
    </location>
</feature>
<feature type="domain" description="Response regulatory" evidence="4">
    <location>
        <begin position="125"/>
        <end position="242"/>
    </location>
</feature>
<evidence type="ECO:0000256" key="2">
    <source>
        <dbReference type="ARBA" id="ARBA00034247"/>
    </source>
</evidence>
<dbReference type="Gene3D" id="3.30.70.270">
    <property type="match status" value="1"/>
</dbReference>
<dbReference type="InterPro" id="IPR029787">
    <property type="entry name" value="Nucleotide_cyclase"/>
</dbReference>
<dbReference type="SUPFAM" id="SSF55073">
    <property type="entry name" value="Nucleotide cyclase"/>
    <property type="match status" value="1"/>
</dbReference>
<dbReference type="InterPro" id="IPR011006">
    <property type="entry name" value="CheY-like_superfamily"/>
</dbReference>
<evidence type="ECO:0000259" key="4">
    <source>
        <dbReference type="PROSITE" id="PS50110"/>
    </source>
</evidence>
<keyword evidence="3" id="KW-0597">Phosphoprotein</keyword>
<organism evidence="6 7">
    <name type="scientific">Vibrio algarum</name>
    <dbReference type="NCBI Taxonomy" id="3020714"/>
    <lineage>
        <taxon>Bacteria</taxon>
        <taxon>Pseudomonadati</taxon>
        <taxon>Pseudomonadota</taxon>
        <taxon>Gammaproteobacteria</taxon>
        <taxon>Vibrionales</taxon>
        <taxon>Vibrionaceae</taxon>
        <taxon>Vibrio</taxon>
    </lineage>
</organism>
<dbReference type="SMART" id="SM00267">
    <property type="entry name" value="GGDEF"/>
    <property type="match status" value="1"/>
</dbReference>
<gene>
    <name evidence="6" type="ORF">PGX00_05680</name>
</gene>
<dbReference type="EMBL" id="JAQLOI010000001">
    <property type="protein sequence ID" value="MDB1123192.1"/>
    <property type="molecule type" value="Genomic_DNA"/>
</dbReference>
<dbReference type="PROSITE" id="PS50887">
    <property type="entry name" value="GGDEF"/>
    <property type="match status" value="1"/>
</dbReference>
<keyword evidence="7" id="KW-1185">Reference proteome</keyword>
<protein>
    <recommendedName>
        <fullName evidence="1">diguanylate cyclase</fullName>
        <ecNumber evidence="1">2.7.7.65</ecNumber>
    </recommendedName>
</protein>
<dbReference type="PANTHER" id="PTHR45138:SF9">
    <property type="entry name" value="DIGUANYLATE CYCLASE DGCM-RELATED"/>
    <property type="match status" value="1"/>
</dbReference>
<feature type="modified residue" description="4-aspartylphosphate" evidence="3">
    <location>
        <position position="54"/>
    </location>
</feature>
<evidence type="ECO:0000313" key="7">
    <source>
        <dbReference type="Proteomes" id="UP001210678"/>
    </source>
</evidence>
<sequence>MNNRILVVEDSRSFRNYLNSQISKINMEVVSAESLVEATAILENDTDFLCAVLDYCLPDGQEGEVIDLALSHDMKVIVVTGKFNEQLRDIMLAKGVIDYILKDSFASVSYLLPLLTRLNRNKSHKALVVDDSKTVRKHLVHLLDHHYIRSVQAEDGVEALEILKSDPEITLIITDNTMPEKDGISMTREIRLTYDRSQLAILGISTAESKTVTAQFLKAGANDYLKKPFNQEEFYCRIQNLLNMKDISDDMFKLANQDALTGLWNRRYLFSNIDESKPQRNVAMLDIDFFKKVNDNYGHEGGDQALTTVSHIIAIYFKDDLAARFGGEEFCIVNYGDYDAFVQRLESMRQRIEKTAIPYNNEEIKLTISIGATKAKRDIDTMIRIADERLYAAKINGRNLVISKDVD</sequence>
<evidence type="ECO:0000313" key="6">
    <source>
        <dbReference type="EMBL" id="MDB1123192.1"/>
    </source>
</evidence>
<dbReference type="Proteomes" id="UP001210678">
    <property type="component" value="Unassembled WGS sequence"/>
</dbReference>
<feature type="domain" description="GGDEF" evidence="5">
    <location>
        <begin position="278"/>
        <end position="406"/>
    </location>
</feature>
<dbReference type="InterPro" id="IPR043128">
    <property type="entry name" value="Rev_trsase/Diguanyl_cyclase"/>
</dbReference>
<proteinExistence type="predicted"/>
<comment type="caution">
    <text evidence="6">The sequence shown here is derived from an EMBL/GenBank/DDBJ whole genome shotgun (WGS) entry which is preliminary data.</text>
</comment>
<keyword evidence="6" id="KW-0808">Transferase</keyword>
<evidence type="ECO:0000259" key="5">
    <source>
        <dbReference type="PROSITE" id="PS50887"/>
    </source>
</evidence>
<dbReference type="CDD" id="cd01949">
    <property type="entry name" value="GGDEF"/>
    <property type="match status" value="1"/>
</dbReference>
<dbReference type="PROSITE" id="PS50110">
    <property type="entry name" value="RESPONSE_REGULATORY"/>
    <property type="match status" value="2"/>
</dbReference>
<dbReference type="RefSeq" id="WP_272133606.1">
    <property type="nucleotide sequence ID" value="NZ_JAQLOI010000001.1"/>
</dbReference>
<dbReference type="PANTHER" id="PTHR45138">
    <property type="entry name" value="REGULATORY COMPONENTS OF SENSORY TRANSDUCTION SYSTEM"/>
    <property type="match status" value="1"/>
</dbReference>
<dbReference type="InterPro" id="IPR050469">
    <property type="entry name" value="Diguanylate_Cyclase"/>
</dbReference>
<dbReference type="InterPro" id="IPR000160">
    <property type="entry name" value="GGDEF_dom"/>
</dbReference>
<accession>A0ABT4YNR6</accession>
<dbReference type="GO" id="GO:0052621">
    <property type="term" value="F:diguanylate cyclase activity"/>
    <property type="evidence" value="ECO:0007669"/>
    <property type="project" value="UniProtKB-EC"/>
</dbReference>